<comment type="caution">
    <text evidence="2">The sequence shown here is derived from an EMBL/GenBank/DDBJ whole genome shotgun (WGS) entry which is preliminary data.</text>
</comment>
<feature type="compositionally biased region" description="Gly residues" evidence="1">
    <location>
        <begin position="22"/>
        <end position="41"/>
    </location>
</feature>
<sequence>MSAIVSENLCKASVDCSKEGQEGSGGGGGGENVRGGGGGGGGGGGCVTNHELGHFWSSINWKAVMARKVVAPRMFMRSGLIRKDLLPMFAGEGDHPRTALVGNEEELRDFFKDEAGSGKRYVVKYSDSSNAYGMNFIDCGSQVGMDAGVRKVAEDMRADKDKRVVQEYIEPLLIPDWAGGVMGGEREGGERGEGLHKFHIRALLLVVGDMDVYLFDECRVLIAPEAYKEDLVVGGRAVGTRDSRAEGGGEEGGEG</sequence>
<name>A0A9W7ACS6_9STRA</name>
<gene>
    <name evidence="2" type="ORF">TrRE_jg9241</name>
</gene>
<dbReference type="AlphaFoldDB" id="A0A9W7ACS6"/>
<organism evidence="2 3">
    <name type="scientific">Triparma retinervis</name>
    <dbReference type="NCBI Taxonomy" id="2557542"/>
    <lineage>
        <taxon>Eukaryota</taxon>
        <taxon>Sar</taxon>
        <taxon>Stramenopiles</taxon>
        <taxon>Ochrophyta</taxon>
        <taxon>Bolidophyceae</taxon>
        <taxon>Parmales</taxon>
        <taxon>Triparmaceae</taxon>
        <taxon>Triparma</taxon>
    </lineage>
</organism>
<keyword evidence="3" id="KW-1185">Reference proteome</keyword>
<feature type="region of interest" description="Disordered" evidence="1">
    <location>
        <begin position="16"/>
        <end position="41"/>
    </location>
</feature>
<feature type="non-terminal residue" evidence="2">
    <location>
        <position position="255"/>
    </location>
</feature>
<evidence type="ECO:0000313" key="3">
    <source>
        <dbReference type="Proteomes" id="UP001165082"/>
    </source>
</evidence>
<reference evidence="2" key="1">
    <citation type="submission" date="2022-07" db="EMBL/GenBank/DDBJ databases">
        <title>Genome analysis of Parmales, a sister group of diatoms, reveals the evolutionary specialization of diatoms from phago-mixotrophs to photoautotrophs.</title>
        <authorList>
            <person name="Ban H."/>
            <person name="Sato S."/>
            <person name="Yoshikawa S."/>
            <person name="Kazumasa Y."/>
            <person name="Nakamura Y."/>
            <person name="Ichinomiya M."/>
            <person name="Saitoh K."/>
            <person name="Sato N."/>
            <person name="Blanc-Mathieu R."/>
            <person name="Endo H."/>
            <person name="Kuwata A."/>
            <person name="Ogata H."/>
        </authorList>
    </citation>
    <scope>NUCLEOTIDE SEQUENCE</scope>
</reference>
<proteinExistence type="predicted"/>
<evidence type="ECO:0000256" key="1">
    <source>
        <dbReference type="SAM" id="MobiDB-lite"/>
    </source>
</evidence>
<dbReference type="Gene3D" id="3.30.470.20">
    <property type="entry name" value="ATP-grasp fold, B domain"/>
    <property type="match status" value="1"/>
</dbReference>
<dbReference type="EMBL" id="BRXZ01004159">
    <property type="protein sequence ID" value="GMH69629.1"/>
    <property type="molecule type" value="Genomic_DNA"/>
</dbReference>
<accession>A0A9W7ACS6</accession>
<evidence type="ECO:0000313" key="2">
    <source>
        <dbReference type="EMBL" id="GMH69629.1"/>
    </source>
</evidence>
<protein>
    <submittedName>
        <fullName evidence="2">Uncharacterized protein</fullName>
    </submittedName>
</protein>
<dbReference type="OrthoDB" id="202825at2759"/>
<dbReference type="Pfam" id="PF03133">
    <property type="entry name" value="TTL"/>
    <property type="match status" value="1"/>
</dbReference>
<dbReference type="InterPro" id="IPR004344">
    <property type="entry name" value="TTL/TTLL_fam"/>
</dbReference>
<dbReference type="Proteomes" id="UP001165082">
    <property type="component" value="Unassembled WGS sequence"/>
</dbReference>